<evidence type="ECO:0000313" key="8">
    <source>
        <dbReference type="EMBL" id="CAB3994396.1"/>
    </source>
</evidence>
<evidence type="ECO:0000256" key="1">
    <source>
        <dbReference type="ARBA" id="ARBA00022448"/>
    </source>
</evidence>
<dbReference type="SMART" id="SM01399">
    <property type="entry name" value="Sybindin"/>
    <property type="match status" value="1"/>
</dbReference>
<name>A0A7D9DVI1_PARCT</name>
<evidence type="ECO:0000256" key="3">
    <source>
        <dbReference type="ARBA" id="ARBA00022892"/>
    </source>
</evidence>
<evidence type="ECO:0000256" key="7">
    <source>
        <dbReference type="RuleBase" id="RU366065"/>
    </source>
</evidence>
<dbReference type="PANTHER" id="PTHR23249:SF16">
    <property type="entry name" value="TRAFFICKING PROTEIN PARTICLE COMPLEX SUBUNIT 1"/>
    <property type="match status" value="1"/>
</dbReference>
<dbReference type="GO" id="GO:0006888">
    <property type="term" value="P:endoplasmic reticulum to Golgi vesicle-mediated transport"/>
    <property type="evidence" value="ECO:0007669"/>
    <property type="project" value="UniProtKB-UniRule"/>
</dbReference>
<evidence type="ECO:0000313" key="9">
    <source>
        <dbReference type="Proteomes" id="UP001152795"/>
    </source>
</evidence>
<dbReference type="EMBL" id="CACRXK020002453">
    <property type="protein sequence ID" value="CAB3994396.1"/>
    <property type="molecule type" value="Genomic_DNA"/>
</dbReference>
<evidence type="ECO:0000256" key="4">
    <source>
        <dbReference type="ARBA" id="ARBA00023034"/>
    </source>
</evidence>
<dbReference type="PANTHER" id="PTHR23249">
    <property type="entry name" value="TRAFFICKING PROTEIN PARTICLE COMPLEX SUBUNIT"/>
    <property type="match status" value="1"/>
</dbReference>
<dbReference type="Proteomes" id="UP001152795">
    <property type="component" value="Unassembled WGS sequence"/>
</dbReference>
<keyword evidence="9" id="KW-1185">Reference proteome</keyword>
<protein>
    <recommendedName>
        <fullName evidence="7">Trafficking protein particle complex subunit</fullName>
    </recommendedName>
</protein>
<gene>
    <name evidence="8" type="ORF">PACLA_8A023903</name>
</gene>
<dbReference type="AlphaFoldDB" id="A0A7D9DVI1"/>
<dbReference type="OrthoDB" id="246406at2759"/>
<comment type="subunit">
    <text evidence="6">Part of the multisubunit transport protein particle (TRAPP) complex. The heterodimer TRAPPC6B-TRAPPC3 interacts with TRAPPC1 likely providing a core for TRAPP complex formation.</text>
</comment>
<dbReference type="InterPro" id="IPR007233">
    <property type="entry name" value="TRAPPC"/>
</dbReference>
<comment type="caution">
    <text evidence="8">The sequence shown here is derived from an EMBL/GenBank/DDBJ whole genome shotgun (WGS) entry which is preliminary data.</text>
</comment>
<dbReference type="GO" id="GO:0005794">
    <property type="term" value="C:Golgi apparatus"/>
    <property type="evidence" value="ECO:0007669"/>
    <property type="project" value="UniProtKB-SubCell"/>
</dbReference>
<dbReference type="GO" id="GO:0030008">
    <property type="term" value="C:TRAPP complex"/>
    <property type="evidence" value="ECO:0007669"/>
    <property type="project" value="UniProtKB-UniRule"/>
</dbReference>
<dbReference type="CDD" id="cd14855">
    <property type="entry name" value="TRAPPC1_MUM2"/>
    <property type="match status" value="1"/>
</dbReference>
<keyword evidence="4 7" id="KW-0333">Golgi apparatus</keyword>
<evidence type="ECO:0000256" key="5">
    <source>
        <dbReference type="ARBA" id="ARBA00038167"/>
    </source>
</evidence>
<evidence type="ECO:0000256" key="2">
    <source>
        <dbReference type="ARBA" id="ARBA00022824"/>
    </source>
</evidence>
<reference evidence="8" key="1">
    <citation type="submission" date="2020-04" db="EMBL/GenBank/DDBJ databases">
        <authorList>
            <person name="Alioto T."/>
            <person name="Alioto T."/>
            <person name="Gomez Garrido J."/>
        </authorList>
    </citation>
    <scope>NUCLEOTIDE SEQUENCE</scope>
    <source>
        <strain evidence="8">A484AB</strain>
    </source>
</reference>
<comment type="subcellular location">
    <subcellularLocation>
        <location evidence="7">Endoplasmic reticulum</location>
    </subcellularLocation>
    <subcellularLocation>
        <location evidence="7">Golgi apparatus</location>
        <location evidence="7">cis-Golgi network</location>
    </subcellularLocation>
</comment>
<organism evidence="8 9">
    <name type="scientific">Paramuricea clavata</name>
    <name type="common">Red gorgonian</name>
    <name type="synonym">Violescent sea-whip</name>
    <dbReference type="NCBI Taxonomy" id="317549"/>
    <lineage>
        <taxon>Eukaryota</taxon>
        <taxon>Metazoa</taxon>
        <taxon>Cnidaria</taxon>
        <taxon>Anthozoa</taxon>
        <taxon>Octocorallia</taxon>
        <taxon>Malacalcyonacea</taxon>
        <taxon>Plexauridae</taxon>
        <taxon>Paramuricea</taxon>
    </lineage>
</organism>
<proteinExistence type="inferred from homology"/>
<sequence>MTVYNIYIFNREGTCLYYYEWNRRTDCNMPKYEEFKLLHGMLFSIKSFVTRLSPIDGKNSFISYRTNKYKLHFYETPTGLKFVMNTDLAVENIQDTLHDIYNKIYVEYIVKNPLCKLNEPIQSSLFRTKLDEHVKSLPFY</sequence>
<keyword evidence="3 7" id="KW-0931">ER-Golgi transport</keyword>
<keyword evidence="1 7" id="KW-0813">Transport</keyword>
<keyword evidence="2 7" id="KW-0256">Endoplasmic reticulum</keyword>
<dbReference type="Gene3D" id="3.30.450.70">
    <property type="match status" value="1"/>
</dbReference>
<accession>A0A7D9DVI1</accession>
<dbReference type="SUPFAM" id="SSF64356">
    <property type="entry name" value="SNARE-like"/>
    <property type="match status" value="1"/>
</dbReference>
<comment type="similarity">
    <text evidence="5">Belongs to the TRAPP small subunits family. BET5 subfamily.</text>
</comment>
<dbReference type="FunFam" id="3.30.450.70:FF:000004">
    <property type="entry name" value="Trafficking protein particle complex 1"/>
    <property type="match status" value="1"/>
</dbReference>
<dbReference type="Pfam" id="PF04099">
    <property type="entry name" value="Sybindin"/>
    <property type="match status" value="1"/>
</dbReference>
<dbReference type="GO" id="GO:0005783">
    <property type="term" value="C:endoplasmic reticulum"/>
    <property type="evidence" value="ECO:0007669"/>
    <property type="project" value="UniProtKB-SubCell"/>
</dbReference>
<evidence type="ECO:0000256" key="6">
    <source>
        <dbReference type="ARBA" id="ARBA00062874"/>
    </source>
</evidence>
<dbReference type="InterPro" id="IPR011012">
    <property type="entry name" value="Longin-like_dom_sf"/>
</dbReference>